<keyword evidence="5" id="KW-0539">Nucleus</keyword>
<dbReference type="KEGG" id="sot:107058473"/>
<dbReference type="PROSITE" id="PS50157">
    <property type="entry name" value="ZINC_FINGER_C2H2_2"/>
    <property type="match status" value="1"/>
</dbReference>
<evidence type="ECO:0000259" key="8">
    <source>
        <dbReference type="PROSITE" id="PS50157"/>
    </source>
</evidence>
<reference evidence="9" key="2">
    <citation type="submission" date="2015-06" db="UniProtKB">
        <authorList>
            <consortium name="EnsemblPlants"/>
        </authorList>
    </citation>
    <scope>IDENTIFICATION</scope>
    <source>
        <strain evidence="9">DM1-3 516 R44</strain>
    </source>
</reference>
<dbReference type="PROSITE" id="PS00028">
    <property type="entry name" value="ZINC_FINGER_C2H2_1"/>
    <property type="match status" value="1"/>
</dbReference>
<dbReference type="InParanoid" id="M1CNS9"/>
<dbReference type="EnsemblPlants" id="PGSC0003DMT400071440">
    <property type="protein sequence ID" value="PGSC0003DMT400071440"/>
    <property type="gene ID" value="PGSC0003DMG400027795"/>
</dbReference>
<evidence type="ECO:0000256" key="3">
    <source>
        <dbReference type="ARBA" id="ARBA00022771"/>
    </source>
</evidence>
<feature type="compositionally biased region" description="Basic and acidic residues" evidence="7">
    <location>
        <begin position="36"/>
        <end position="49"/>
    </location>
</feature>
<dbReference type="InterPro" id="IPR036236">
    <property type="entry name" value="Znf_C2H2_sf"/>
</dbReference>
<dbReference type="GO" id="GO:0005634">
    <property type="term" value="C:nucleus"/>
    <property type="evidence" value="ECO:0007669"/>
    <property type="project" value="UniProtKB-SubCell"/>
</dbReference>
<dbReference type="InterPro" id="IPR044246">
    <property type="entry name" value="ZFP3-like"/>
</dbReference>
<dbReference type="OrthoDB" id="1736050at2759"/>
<protein>
    <submittedName>
        <fullName evidence="9">Zinc finger protein</fullName>
    </submittedName>
</protein>
<evidence type="ECO:0000256" key="2">
    <source>
        <dbReference type="ARBA" id="ARBA00022723"/>
    </source>
</evidence>
<dbReference type="Proteomes" id="UP000011115">
    <property type="component" value="Unassembled WGS sequence"/>
</dbReference>
<organism evidence="9 10">
    <name type="scientific">Solanum tuberosum</name>
    <name type="common">Potato</name>
    <dbReference type="NCBI Taxonomy" id="4113"/>
    <lineage>
        <taxon>Eukaryota</taxon>
        <taxon>Viridiplantae</taxon>
        <taxon>Streptophyta</taxon>
        <taxon>Embryophyta</taxon>
        <taxon>Tracheophyta</taxon>
        <taxon>Spermatophyta</taxon>
        <taxon>Magnoliopsida</taxon>
        <taxon>eudicotyledons</taxon>
        <taxon>Gunneridae</taxon>
        <taxon>Pentapetalae</taxon>
        <taxon>asterids</taxon>
        <taxon>lamiids</taxon>
        <taxon>Solanales</taxon>
        <taxon>Solanaceae</taxon>
        <taxon>Solanoideae</taxon>
        <taxon>Solaneae</taxon>
        <taxon>Solanum</taxon>
    </lineage>
</organism>
<evidence type="ECO:0000313" key="10">
    <source>
        <dbReference type="Proteomes" id="UP000011115"/>
    </source>
</evidence>
<evidence type="ECO:0000256" key="5">
    <source>
        <dbReference type="ARBA" id="ARBA00023242"/>
    </source>
</evidence>
<keyword evidence="3 6" id="KW-0863">Zinc-finger</keyword>
<evidence type="ECO:0000313" key="9">
    <source>
        <dbReference type="EnsemblPlants" id="PGSC0003DMT400071440"/>
    </source>
</evidence>
<keyword evidence="4" id="KW-0862">Zinc</keyword>
<keyword evidence="10" id="KW-1185">Reference proteome</keyword>
<feature type="domain" description="C2H2-type" evidence="8">
    <location>
        <begin position="59"/>
        <end position="86"/>
    </location>
</feature>
<feature type="compositionally biased region" description="Acidic residues" evidence="7">
    <location>
        <begin position="240"/>
        <end position="252"/>
    </location>
</feature>
<dbReference type="PaxDb" id="4113-PGSC0003DMT400071440"/>
<feature type="region of interest" description="Disordered" evidence="7">
    <location>
        <begin position="231"/>
        <end position="252"/>
    </location>
</feature>
<reference evidence="10" key="1">
    <citation type="journal article" date="2011" name="Nature">
        <title>Genome sequence and analysis of the tuber crop potato.</title>
        <authorList>
            <consortium name="The Potato Genome Sequencing Consortium"/>
        </authorList>
    </citation>
    <scope>NUCLEOTIDE SEQUENCE [LARGE SCALE GENOMIC DNA]</scope>
    <source>
        <strain evidence="10">cv. DM1-3 516 R44</strain>
    </source>
</reference>
<evidence type="ECO:0000256" key="4">
    <source>
        <dbReference type="ARBA" id="ARBA00022833"/>
    </source>
</evidence>
<keyword evidence="2" id="KW-0479">Metal-binding</keyword>
<dbReference type="Gramene" id="PGSC0003DMT400071440">
    <property type="protein sequence ID" value="PGSC0003DMT400071440"/>
    <property type="gene ID" value="PGSC0003DMG400027795"/>
</dbReference>
<dbReference type="SUPFAM" id="SSF57667">
    <property type="entry name" value="beta-beta-alpha zinc fingers"/>
    <property type="match status" value="1"/>
</dbReference>
<dbReference type="Gene3D" id="3.30.160.60">
    <property type="entry name" value="Classic Zinc Finger"/>
    <property type="match status" value="1"/>
</dbReference>
<comment type="subcellular location">
    <subcellularLocation>
        <location evidence="1">Nucleus</location>
    </subcellularLocation>
</comment>
<dbReference type="AlphaFoldDB" id="M1CNS9"/>
<evidence type="ECO:0000256" key="6">
    <source>
        <dbReference type="PROSITE-ProRule" id="PRU00042"/>
    </source>
</evidence>
<name>M1CNS9_SOLTU</name>
<dbReference type="GO" id="GO:0008270">
    <property type="term" value="F:zinc ion binding"/>
    <property type="evidence" value="ECO:0007669"/>
    <property type="project" value="UniProtKB-KW"/>
</dbReference>
<dbReference type="PANTHER" id="PTHR47287">
    <property type="entry name" value="C2H2 AND C2HC ZINC FINGERS SUPERFAMILY PROTEIN"/>
    <property type="match status" value="1"/>
</dbReference>
<dbReference type="RefSeq" id="XP_015159700.1">
    <property type="nucleotide sequence ID" value="XM_015304214.1"/>
</dbReference>
<sequence length="252" mass="28643">MDAFAMKKSCSSKASSISSASEESHEVITNTKKMKEKSMEDTQLKTHEQIRHSSKTKIFSCNFCKKEFSTKQALGGHQNGHKQERALSKRQKKLVGVVQPFEHPNYHPYYSPYSKLNSHMSFHSSFTNQSPFGVNGDSYVIHKPTFYQTWSCFSRYNYRFNPVKWPSSSSFFSTKNLLGNNNSDMIGTRVDALENSLNSESKNSVEGLNLKDSQVNIDGNLGGNSYMQMKLEDGDAEKNNEEEEELDLDLKL</sequence>
<feature type="region of interest" description="Disordered" evidence="7">
    <location>
        <begin position="14"/>
        <end position="49"/>
    </location>
</feature>
<dbReference type="OMA" id="GHKQERA"/>
<evidence type="ECO:0000256" key="1">
    <source>
        <dbReference type="ARBA" id="ARBA00004123"/>
    </source>
</evidence>
<dbReference type="HOGENOM" id="CLU_971152_0_0_1"/>
<dbReference type="eggNOG" id="ENOG502S3I6">
    <property type="taxonomic scope" value="Eukaryota"/>
</dbReference>
<evidence type="ECO:0000256" key="7">
    <source>
        <dbReference type="SAM" id="MobiDB-lite"/>
    </source>
</evidence>
<dbReference type="InterPro" id="IPR013087">
    <property type="entry name" value="Znf_C2H2_type"/>
</dbReference>
<proteinExistence type="predicted"/>
<dbReference type="GO" id="GO:0009788">
    <property type="term" value="P:negative regulation of abscisic acid-activated signaling pathway"/>
    <property type="evidence" value="ECO:0007669"/>
    <property type="project" value="InterPro"/>
</dbReference>
<gene>
    <name evidence="9" type="primary">LOC107058473</name>
</gene>
<dbReference type="PANTHER" id="PTHR47287:SF9">
    <property type="entry name" value="ZINC FINGER PROTEIN 4-LIKE"/>
    <property type="match status" value="1"/>
</dbReference>
<accession>M1CNS9</accession>
<dbReference type="GeneID" id="107058473"/>